<dbReference type="Proteomes" id="UP000290288">
    <property type="component" value="Unassembled WGS sequence"/>
</dbReference>
<evidence type="ECO:0000256" key="1">
    <source>
        <dbReference type="ARBA" id="ARBA00005536"/>
    </source>
</evidence>
<feature type="compositionally biased region" description="Low complexity" evidence="2">
    <location>
        <begin position="704"/>
        <end position="714"/>
    </location>
</feature>
<comment type="caution">
    <text evidence="4">The sequence shown here is derived from an EMBL/GenBank/DDBJ whole genome shotgun (WGS) entry which is preliminary data.</text>
</comment>
<sequence>MAALKWEPIALKAHFRFTSQRLGQLQAKLDSHGNITRKDIATLLQQGNVGLARAKAQKLIQEDAQGDLLETLEMELGTLLEHFVELDESVSPTSILAEAISSIIYAAPHVHCRELDIVRSTLIQRFGADFARAATTNREGHVPTRIVRAVNAPLPSATLLNAYLTNVARSYGVNWLPDPERHDIVNVLSEYLNAEVSQEIDISQLRKLCAYGLPDDPSWLRPRIWKLFFGILPPKQSEWSKEIGKQRDCYYDLVKRLLKPYQSIEASNPPDEVESLDEALLNIFKHISRIPRTMFSHLDQAPEALPQNPISESADPAIKIAHAFALDQRLQVLRENDTNSDADSSTPGITVSADNEPTPGISVSDYDSDDDSSEASTAPKTLVHSRAYSFGNAHPLHCSAILRLLFIHASINPGKLSPHVPAVLVPLYTALLQEVEPDELAHVEADTFWLFEAIVSEISELDEEEGGQKWMTKFDNVVAWADPELYGDLQVKGLQPSLPHYSYRWLAPLLTYTIPIPAIFPVLDAIFARLPRERDDNYKLDFLVDVTSAMLIALRKQLLSLGQTSSGSLWNDEGLAPELAAREISADGDAFLEGISTLQAYPLTSIQDAERIVQIANDLANRREMEKNAPVQGPTLGSRLRTSMWKGFTNQVDQPEDSPPSDQSDREKRGDDGNETERPSPFNLTSVLGLRPKPAPAPESKELPSVPADAASAPATSGLWGYAERLKDSDTMATLTKVGTNWRAKATLVGTWGRSSGSAGNNEHLELETGEISQ</sequence>
<dbReference type="PANTHER" id="PTHR12161:SF5">
    <property type="entry name" value="IST1 HOMOLOG"/>
    <property type="match status" value="1"/>
</dbReference>
<protein>
    <recommendedName>
        <fullName evidence="3">Rab-GAP TBC domain-containing protein</fullName>
    </recommendedName>
</protein>
<feature type="compositionally biased region" description="Basic and acidic residues" evidence="2">
    <location>
        <begin position="663"/>
        <end position="678"/>
    </location>
</feature>
<evidence type="ECO:0000259" key="3">
    <source>
        <dbReference type="PROSITE" id="PS50086"/>
    </source>
</evidence>
<comment type="similarity">
    <text evidence="1">Belongs to the IST1 family.</text>
</comment>
<reference evidence="4 5" key="1">
    <citation type="submission" date="2019-01" db="EMBL/GenBank/DDBJ databases">
        <title>Draft genome sequence of Psathyrella aberdarensis IHI B618.</title>
        <authorList>
            <person name="Buettner E."/>
            <person name="Kellner H."/>
        </authorList>
    </citation>
    <scope>NUCLEOTIDE SEQUENCE [LARGE SCALE GENOMIC DNA]</scope>
    <source>
        <strain evidence="4 5">IHI B618</strain>
    </source>
</reference>
<dbReference type="SUPFAM" id="SSF47923">
    <property type="entry name" value="Ypt/Rab-GAP domain of gyp1p"/>
    <property type="match status" value="2"/>
</dbReference>
<dbReference type="Gene3D" id="1.10.472.80">
    <property type="entry name" value="Ypt/Rab-GAP domain of gyp1p, domain 3"/>
    <property type="match status" value="1"/>
</dbReference>
<gene>
    <name evidence="4" type="ORF">EST38_g6976</name>
</gene>
<name>A0A4Q2DJN5_9AGAR</name>
<dbReference type="InterPro" id="IPR042277">
    <property type="entry name" value="IST1-like"/>
</dbReference>
<evidence type="ECO:0000313" key="4">
    <source>
        <dbReference type="EMBL" id="RXW18875.1"/>
    </source>
</evidence>
<accession>A0A4Q2DJN5</accession>
<feature type="region of interest" description="Disordered" evidence="2">
    <location>
        <begin position="337"/>
        <end position="378"/>
    </location>
</feature>
<dbReference type="Gene3D" id="1.20.1260.60">
    <property type="entry name" value="Vacuolar protein sorting-associated protein Ist1"/>
    <property type="match status" value="1"/>
</dbReference>
<organism evidence="4 5">
    <name type="scientific">Candolleomyces aberdarensis</name>
    <dbReference type="NCBI Taxonomy" id="2316362"/>
    <lineage>
        <taxon>Eukaryota</taxon>
        <taxon>Fungi</taxon>
        <taxon>Dikarya</taxon>
        <taxon>Basidiomycota</taxon>
        <taxon>Agaricomycotina</taxon>
        <taxon>Agaricomycetes</taxon>
        <taxon>Agaricomycetidae</taxon>
        <taxon>Agaricales</taxon>
        <taxon>Agaricineae</taxon>
        <taxon>Psathyrellaceae</taxon>
        <taxon>Candolleomyces</taxon>
    </lineage>
</organism>
<evidence type="ECO:0000256" key="2">
    <source>
        <dbReference type="SAM" id="MobiDB-lite"/>
    </source>
</evidence>
<dbReference type="GO" id="GO:0015031">
    <property type="term" value="P:protein transport"/>
    <property type="evidence" value="ECO:0007669"/>
    <property type="project" value="InterPro"/>
</dbReference>
<dbReference type="OrthoDB" id="29853at2759"/>
<dbReference type="InterPro" id="IPR005061">
    <property type="entry name" value="Ist1"/>
</dbReference>
<dbReference type="PROSITE" id="PS50086">
    <property type="entry name" value="TBC_RABGAP"/>
    <property type="match status" value="1"/>
</dbReference>
<keyword evidence="5" id="KW-1185">Reference proteome</keyword>
<dbReference type="PANTHER" id="PTHR12161">
    <property type="entry name" value="IST1 FAMILY MEMBER"/>
    <property type="match status" value="1"/>
</dbReference>
<dbReference type="Pfam" id="PF00566">
    <property type="entry name" value="RabGAP-TBC"/>
    <property type="match status" value="1"/>
</dbReference>
<dbReference type="Pfam" id="PF03398">
    <property type="entry name" value="Ist1"/>
    <property type="match status" value="1"/>
</dbReference>
<dbReference type="InterPro" id="IPR000195">
    <property type="entry name" value="Rab-GAP-TBC_dom"/>
</dbReference>
<evidence type="ECO:0000313" key="5">
    <source>
        <dbReference type="Proteomes" id="UP000290288"/>
    </source>
</evidence>
<feature type="domain" description="Rab-GAP TBC" evidence="3">
    <location>
        <begin position="215"/>
        <end position="530"/>
    </location>
</feature>
<proteinExistence type="inferred from homology"/>
<dbReference type="AlphaFoldDB" id="A0A4Q2DJN5"/>
<feature type="region of interest" description="Disordered" evidence="2">
    <location>
        <begin position="649"/>
        <end position="714"/>
    </location>
</feature>
<dbReference type="InterPro" id="IPR035969">
    <property type="entry name" value="Rab-GAP_TBC_sf"/>
</dbReference>
<feature type="compositionally biased region" description="Polar residues" evidence="2">
    <location>
        <begin position="339"/>
        <end position="355"/>
    </location>
</feature>
<dbReference type="Gene3D" id="1.10.10.750">
    <property type="entry name" value="Ypt/Rab-GAP domain of gyp1p, domain 1"/>
    <property type="match status" value="1"/>
</dbReference>
<feature type="region of interest" description="Disordered" evidence="2">
    <location>
        <begin position="751"/>
        <end position="774"/>
    </location>
</feature>
<dbReference type="EMBL" id="SDEE01000235">
    <property type="protein sequence ID" value="RXW18875.1"/>
    <property type="molecule type" value="Genomic_DNA"/>
</dbReference>